<keyword evidence="1" id="KW-0732">Signal</keyword>
<dbReference type="RefSeq" id="WP_091984811.1">
    <property type="nucleotide sequence ID" value="NZ_FOYV01000001.1"/>
</dbReference>
<dbReference type="STRING" id="375760.SAMN04488073_0127"/>
<sequence>MRSVHRFQLTLTLVGTLVLAGCFDDSGGSAADDTLAGRLNFNGVSGLGYQTASQSGTTTDSGEFRYYPGETVEFRVGDLSLAQGIPAGQYVTFLEFFPEVRTALQAPLVDSEGLSTHTLREQQLLQNVPLNNLSRLLIALNWTENIGEGEGIEIRERVIRQLNAALPGLSSPIDFNVSEAEFTAEGSNVSPANQLLAEICFYPEDDPLCQPPPTLEEIDNAPSRPLDENAIDPDVVYSEDLAALRSRILESVRTVTEIDNEAVKTYLSRELKAITTAVANRYYLDEEVASVPAGDTAIKSVAIRKIGGDLALAELEAISTRPQDVQIHATNWQSGEVEYFVAGPAGGESELLLSFRPEDTYRWVRKQLRVLIR</sequence>
<dbReference type="EMBL" id="FOYV01000001">
    <property type="protein sequence ID" value="SFR38093.1"/>
    <property type="molecule type" value="Genomic_DNA"/>
</dbReference>
<dbReference type="Proteomes" id="UP000199290">
    <property type="component" value="Unassembled WGS sequence"/>
</dbReference>
<accession>A0A1I6G7C5</accession>
<protein>
    <recommendedName>
        <fullName evidence="4">Organic solvent ABC transporter permease</fullName>
    </recommendedName>
</protein>
<organism evidence="2 3">
    <name type="scientific">Marinobacter gudaonensis</name>
    <dbReference type="NCBI Taxonomy" id="375760"/>
    <lineage>
        <taxon>Bacteria</taxon>
        <taxon>Pseudomonadati</taxon>
        <taxon>Pseudomonadota</taxon>
        <taxon>Gammaproteobacteria</taxon>
        <taxon>Pseudomonadales</taxon>
        <taxon>Marinobacteraceae</taxon>
        <taxon>Marinobacter</taxon>
    </lineage>
</organism>
<gene>
    <name evidence="2" type="ORF">SAMN04488073_0127</name>
</gene>
<proteinExistence type="predicted"/>
<reference evidence="3" key="1">
    <citation type="submission" date="2016-10" db="EMBL/GenBank/DDBJ databases">
        <authorList>
            <person name="Varghese N."/>
            <person name="Submissions S."/>
        </authorList>
    </citation>
    <scope>NUCLEOTIDE SEQUENCE [LARGE SCALE GENOMIC DNA]</scope>
    <source>
        <strain evidence="3">CGMCC 1.6294</strain>
    </source>
</reference>
<feature type="signal peptide" evidence="1">
    <location>
        <begin position="1"/>
        <end position="20"/>
    </location>
</feature>
<dbReference type="OrthoDB" id="5592990at2"/>
<keyword evidence="3" id="KW-1185">Reference proteome</keyword>
<feature type="chain" id="PRO_5011522003" description="Organic solvent ABC transporter permease" evidence="1">
    <location>
        <begin position="21"/>
        <end position="373"/>
    </location>
</feature>
<name>A0A1I6G7C5_9GAMM</name>
<evidence type="ECO:0008006" key="4">
    <source>
        <dbReference type="Google" id="ProtNLM"/>
    </source>
</evidence>
<evidence type="ECO:0000256" key="1">
    <source>
        <dbReference type="SAM" id="SignalP"/>
    </source>
</evidence>
<evidence type="ECO:0000313" key="2">
    <source>
        <dbReference type="EMBL" id="SFR38093.1"/>
    </source>
</evidence>
<dbReference type="PROSITE" id="PS51257">
    <property type="entry name" value="PROKAR_LIPOPROTEIN"/>
    <property type="match status" value="1"/>
</dbReference>
<evidence type="ECO:0000313" key="3">
    <source>
        <dbReference type="Proteomes" id="UP000199290"/>
    </source>
</evidence>
<dbReference type="AlphaFoldDB" id="A0A1I6G7C5"/>